<feature type="region of interest" description="Disordered" evidence="11">
    <location>
        <begin position="314"/>
        <end position="387"/>
    </location>
</feature>
<keyword evidence="6 9" id="KW-0067">ATP-binding</keyword>
<dbReference type="SMART" id="SM00220">
    <property type="entry name" value="S_TKc"/>
    <property type="match status" value="1"/>
</dbReference>
<dbReference type="GeneID" id="8851782"/>
<dbReference type="InterPro" id="IPR000719">
    <property type="entry name" value="Prot_kinase_dom"/>
</dbReference>
<dbReference type="PROSITE" id="PS50011">
    <property type="entry name" value="PROTEIN_KINASE_DOM"/>
    <property type="match status" value="1"/>
</dbReference>
<dbReference type="Proteomes" id="UP000006671">
    <property type="component" value="Unassembled WGS sequence"/>
</dbReference>
<evidence type="ECO:0000256" key="7">
    <source>
        <dbReference type="ARBA" id="ARBA00047811"/>
    </source>
</evidence>
<evidence type="ECO:0000256" key="6">
    <source>
        <dbReference type="ARBA" id="ARBA00022840"/>
    </source>
</evidence>
<feature type="domain" description="Protein kinase" evidence="12">
    <location>
        <begin position="1"/>
        <end position="225"/>
    </location>
</feature>
<dbReference type="GO" id="GO:0005524">
    <property type="term" value="F:ATP binding"/>
    <property type="evidence" value="ECO:0007669"/>
    <property type="project" value="UniProtKB-UniRule"/>
</dbReference>
<keyword evidence="5" id="KW-0418">Kinase</keyword>
<proteinExistence type="inferred from homology"/>
<keyword evidence="14" id="KW-1185">Reference proteome</keyword>
<feature type="compositionally biased region" description="Polar residues" evidence="11">
    <location>
        <begin position="366"/>
        <end position="387"/>
    </location>
</feature>
<organism evidence="14">
    <name type="scientific">Naegleria gruberi</name>
    <name type="common">Amoeba</name>
    <dbReference type="NCBI Taxonomy" id="5762"/>
    <lineage>
        <taxon>Eukaryota</taxon>
        <taxon>Discoba</taxon>
        <taxon>Heterolobosea</taxon>
        <taxon>Tetramitia</taxon>
        <taxon>Eutetramitia</taxon>
        <taxon>Vahlkampfiidae</taxon>
        <taxon>Naegleria</taxon>
    </lineage>
</organism>
<dbReference type="OrthoDB" id="272141at2759"/>
<dbReference type="GO" id="GO:0004693">
    <property type="term" value="F:cyclin-dependent protein serine/threonine kinase activity"/>
    <property type="evidence" value="ECO:0007669"/>
    <property type="project" value="UniProtKB-EC"/>
</dbReference>
<evidence type="ECO:0000313" key="14">
    <source>
        <dbReference type="Proteomes" id="UP000006671"/>
    </source>
</evidence>
<feature type="binding site" evidence="9">
    <location>
        <position position="34"/>
    </location>
    <ligand>
        <name>ATP</name>
        <dbReference type="ChEBI" id="CHEBI:30616"/>
    </ligand>
</feature>
<accession>D2VL59</accession>
<reference evidence="13 14" key="1">
    <citation type="journal article" date="2010" name="Cell">
        <title>The genome of Naegleria gruberi illuminates early eukaryotic versatility.</title>
        <authorList>
            <person name="Fritz-Laylin L.K."/>
            <person name="Prochnik S.E."/>
            <person name="Ginger M.L."/>
            <person name="Dacks J.B."/>
            <person name="Carpenter M.L."/>
            <person name="Field M.C."/>
            <person name="Kuo A."/>
            <person name="Paredez A."/>
            <person name="Chapman J."/>
            <person name="Pham J."/>
            <person name="Shu S."/>
            <person name="Neupane R."/>
            <person name="Cipriano M."/>
            <person name="Mancuso J."/>
            <person name="Tu H."/>
            <person name="Salamov A."/>
            <person name="Lindquist E."/>
            <person name="Shapiro H."/>
            <person name="Lucas S."/>
            <person name="Grigoriev I.V."/>
            <person name="Cande W.Z."/>
            <person name="Fulton C."/>
            <person name="Rokhsar D.S."/>
            <person name="Dawson S.C."/>
        </authorList>
    </citation>
    <scope>NUCLEOTIDE SEQUENCE [LARGE SCALE GENOMIC DNA]</scope>
    <source>
        <strain evidence="13 14">NEG-M</strain>
    </source>
</reference>
<feature type="compositionally biased region" description="Basic residues" evidence="11">
    <location>
        <begin position="352"/>
        <end position="364"/>
    </location>
</feature>
<dbReference type="PANTHER" id="PTHR24055">
    <property type="entry name" value="MITOGEN-ACTIVATED PROTEIN KINASE"/>
    <property type="match status" value="1"/>
</dbReference>
<evidence type="ECO:0000256" key="11">
    <source>
        <dbReference type="SAM" id="MobiDB-lite"/>
    </source>
</evidence>
<comment type="similarity">
    <text evidence="10">Belongs to the protein kinase superfamily.</text>
</comment>
<name>D2VL59_NAEGR</name>
<evidence type="ECO:0000256" key="3">
    <source>
        <dbReference type="ARBA" id="ARBA00022679"/>
    </source>
</evidence>
<dbReference type="PROSITE" id="PS00107">
    <property type="entry name" value="PROTEIN_KINASE_ATP"/>
    <property type="match status" value="1"/>
</dbReference>
<dbReference type="Pfam" id="PF00069">
    <property type="entry name" value="Pkinase"/>
    <property type="match status" value="1"/>
</dbReference>
<dbReference type="EMBL" id="GG738879">
    <property type="protein sequence ID" value="EFC42561.1"/>
    <property type="molecule type" value="Genomic_DNA"/>
</dbReference>
<dbReference type="KEGG" id="ngr:NAEGRDRAFT_69671"/>
<evidence type="ECO:0000259" key="12">
    <source>
        <dbReference type="PROSITE" id="PS50011"/>
    </source>
</evidence>
<evidence type="ECO:0000256" key="8">
    <source>
        <dbReference type="ARBA" id="ARBA00048367"/>
    </source>
</evidence>
<dbReference type="FunFam" id="3.30.200.20:FF:000049">
    <property type="entry name" value="cyclin-dependent kinase-like 1 isoform X1"/>
    <property type="match status" value="1"/>
</dbReference>
<dbReference type="Gene3D" id="1.10.510.10">
    <property type="entry name" value="Transferase(Phosphotransferase) domain 1"/>
    <property type="match status" value="2"/>
</dbReference>
<evidence type="ECO:0000256" key="1">
    <source>
        <dbReference type="ARBA" id="ARBA00012425"/>
    </source>
</evidence>
<keyword evidence="2 10" id="KW-0723">Serine/threonine-protein kinase</keyword>
<dbReference type="InterPro" id="IPR050117">
    <property type="entry name" value="MAPK"/>
</dbReference>
<evidence type="ECO:0000256" key="2">
    <source>
        <dbReference type="ARBA" id="ARBA00022527"/>
    </source>
</evidence>
<dbReference type="FunFam" id="1.10.510.10:FF:000624">
    <property type="entry name" value="Mitogen-activated protein kinase"/>
    <property type="match status" value="1"/>
</dbReference>
<protein>
    <recommendedName>
        <fullName evidence="1">cyclin-dependent kinase</fullName>
        <ecNumber evidence="1">2.7.11.22</ecNumber>
    </recommendedName>
</protein>
<sequence>MENYENLGIIGEGAYGVVMKCRHKETGQVVAVKKFKESDEDEQVKKTALREIRILKIIHRDLKPENLLVSKSGVMKIADFGFARALEGTGAKYTDYVSTRWYRAPELVVGDREYGKAVDIWAIGCMLWELLEGQPLFPGDSDIDQLSRIINCFGKLSERQIEVYNNNPMYRDVDLPKPSSEGIVSLDSRYKTNISKEALSFIKFCLNIDPNKRGTYEDLLEHPYLKGYSEWYNTDFQQLLDQDNISLNSWKKPRKEKTERKGSVVYIDEEKFAKTMKKHTRKEEVEPPQEVHHEILPDITSLKARGLVGLPYLSDIKKGDKGELSQPEEDGPQRSPSPVSQFLPELNEVKSTKKKKHRKKKPNKPSHVQTPLSTKRPSTNQSSLYSR</sequence>
<gene>
    <name evidence="13" type="ORF">NAEGRDRAFT_69671</name>
</gene>
<evidence type="ECO:0000256" key="4">
    <source>
        <dbReference type="ARBA" id="ARBA00022741"/>
    </source>
</evidence>
<keyword evidence="4 9" id="KW-0547">Nucleotide-binding</keyword>
<dbReference type="eggNOG" id="KOG0593">
    <property type="taxonomic scope" value="Eukaryota"/>
</dbReference>
<dbReference type="EC" id="2.7.11.22" evidence="1"/>
<evidence type="ECO:0000313" key="13">
    <source>
        <dbReference type="EMBL" id="EFC42561.1"/>
    </source>
</evidence>
<dbReference type="RefSeq" id="XP_002675305.1">
    <property type="nucleotide sequence ID" value="XM_002675259.1"/>
</dbReference>
<keyword evidence="3" id="KW-0808">Transferase</keyword>
<dbReference type="InterPro" id="IPR008271">
    <property type="entry name" value="Ser/Thr_kinase_AS"/>
</dbReference>
<evidence type="ECO:0000256" key="9">
    <source>
        <dbReference type="PROSITE-ProRule" id="PRU10141"/>
    </source>
</evidence>
<evidence type="ECO:0000256" key="10">
    <source>
        <dbReference type="RuleBase" id="RU000304"/>
    </source>
</evidence>
<dbReference type="AlphaFoldDB" id="D2VL59"/>
<dbReference type="InParanoid" id="D2VL59"/>
<dbReference type="OMA" id="RIINCFG"/>
<dbReference type="SUPFAM" id="SSF56112">
    <property type="entry name" value="Protein kinase-like (PK-like)"/>
    <property type="match status" value="1"/>
</dbReference>
<evidence type="ECO:0000256" key="5">
    <source>
        <dbReference type="ARBA" id="ARBA00022777"/>
    </source>
</evidence>
<dbReference type="InterPro" id="IPR011009">
    <property type="entry name" value="Kinase-like_dom_sf"/>
</dbReference>
<dbReference type="VEuPathDB" id="AmoebaDB:NAEGRDRAFT_69671"/>
<comment type="catalytic activity">
    <reaction evidence="7">
        <text>L-threonyl-[protein] + ATP = O-phospho-L-threonyl-[protein] + ADP + H(+)</text>
        <dbReference type="Rhea" id="RHEA:46608"/>
        <dbReference type="Rhea" id="RHEA-COMP:11060"/>
        <dbReference type="Rhea" id="RHEA-COMP:11605"/>
        <dbReference type="ChEBI" id="CHEBI:15378"/>
        <dbReference type="ChEBI" id="CHEBI:30013"/>
        <dbReference type="ChEBI" id="CHEBI:30616"/>
        <dbReference type="ChEBI" id="CHEBI:61977"/>
        <dbReference type="ChEBI" id="CHEBI:456216"/>
        <dbReference type="EC" id="2.7.11.22"/>
    </reaction>
</comment>
<dbReference type="InterPro" id="IPR017441">
    <property type="entry name" value="Protein_kinase_ATP_BS"/>
</dbReference>
<dbReference type="PROSITE" id="PS00108">
    <property type="entry name" value="PROTEIN_KINASE_ST"/>
    <property type="match status" value="1"/>
</dbReference>
<comment type="catalytic activity">
    <reaction evidence="8">
        <text>L-seryl-[protein] + ATP = O-phospho-L-seryl-[protein] + ADP + H(+)</text>
        <dbReference type="Rhea" id="RHEA:17989"/>
        <dbReference type="Rhea" id="RHEA-COMP:9863"/>
        <dbReference type="Rhea" id="RHEA-COMP:11604"/>
        <dbReference type="ChEBI" id="CHEBI:15378"/>
        <dbReference type="ChEBI" id="CHEBI:29999"/>
        <dbReference type="ChEBI" id="CHEBI:30616"/>
        <dbReference type="ChEBI" id="CHEBI:83421"/>
        <dbReference type="ChEBI" id="CHEBI:456216"/>
        <dbReference type="EC" id="2.7.11.22"/>
    </reaction>
</comment>